<comment type="caution">
    <text evidence="2">The sequence shown here is derived from an EMBL/GenBank/DDBJ whole genome shotgun (WGS) entry which is preliminary data.</text>
</comment>
<feature type="domain" description="Histidine kinase/HSP90-like ATPase" evidence="1">
    <location>
        <begin position="43"/>
        <end position="150"/>
    </location>
</feature>
<dbReference type="GO" id="GO:0016772">
    <property type="term" value="F:transferase activity, transferring phosphorus-containing groups"/>
    <property type="evidence" value="ECO:0007669"/>
    <property type="project" value="InterPro"/>
</dbReference>
<dbReference type="Gene3D" id="3.30.565.10">
    <property type="entry name" value="Histidine kinase-like ATPase, C-terminal domain"/>
    <property type="match status" value="1"/>
</dbReference>
<accession>A0A0F9M5N6</accession>
<dbReference type="InterPro" id="IPR036390">
    <property type="entry name" value="WH_DNA-bd_sf"/>
</dbReference>
<dbReference type="InterPro" id="IPR004358">
    <property type="entry name" value="Sig_transdc_His_kin-like_C"/>
</dbReference>
<dbReference type="EMBL" id="LAZR01006109">
    <property type="protein sequence ID" value="KKM94666.1"/>
    <property type="molecule type" value="Genomic_DNA"/>
</dbReference>
<dbReference type="InterPro" id="IPR036890">
    <property type="entry name" value="HATPase_C_sf"/>
</dbReference>
<dbReference type="SMART" id="SM00387">
    <property type="entry name" value="HATPase_c"/>
    <property type="match status" value="1"/>
</dbReference>
<dbReference type="InterPro" id="IPR003594">
    <property type="entry name" value="HATPase_dom"/>
</dbReference>
<evidence type="ECO:0000313" key="2">
    <source>
        <dbReference type="EMBL" id="KKM94666.1"/>
    </source>
</evidence>
<name>A0A0F9M5N6_9ZZZZ</name>
<dbReference type="SUPFAM" id="SSF55874">
    <property type="entry name" value="ATPase domain of HSP90 chaperone/DNA topoisomerase II/histidine kinase"/>
    <property type="match status" value="1"/>
</dbReference>
<sequence>MDGRIAVYDTQTSPPRLIKVKADSWSDLIENLATITYRECQQKGSSFSFIVLREIIENLVHADFLEVVISVLDDGNTIRISDQGPGVTDTAQAFEPGFTTATRDMKRYIRGVGSGLPVVKEIMTFSGGRVEIKDNLNSGTVVTLYLGAKKDFSPGPSLSKRQMSVLSLVTELGSAGPSDISREVGAGLSTVHRELIYLEEIGLVTSSDQGKRCCTQRGLSFLNKAVSPGGEQ</sequence>
<dbReference type="PRINTS" id="PR00344">
    <property type="entry name" value="BCTRLSENSOR"/>
</dbReference>
<proteinExistence type="predicted"/>
<dbReference type="InterPro" id="IPR036388">
    <property type="entry name" value="WH-like_DNA-bd_sf"/>
</dbReference>
<dbReference type="InterPro" id="IPR005471">
    <property type="entry name" value="Tscrpt_reg_IclR_N"/>
</dbReference>
<dbReference type="AlphaFoldDB" id="A0A0F9M5N6"/>
<dbReference type="Pfam" id="PF09339">
    <property type="entry name" value="HTH_IclR"/>
    <property type="match status" value="1"/>
</dbReference>
<dbReference type="SUPFAM" id="SSF46785">
    <property type="entry name" value="Winged helix' DNA-binding domain"/>
    <property type="match status" value="1"/>
</dbReference>
<dbReference type="Gene3D" id="1.10.10.10">
    <property type="entry name" value="Winged helix-like DNA-binding domain superfamily/Winged helix DNA-binding domain"/>
    <property type="match status" value="1"/>
</dbReference>
<evidence type="ECO:0000259" key="1">
    <source>
        <dbReference type="SMART" id="SM00387"/>
    </source>
</evidence>
<dbReference type="GO" id="GO:0003677">
    <property type="term" value="F:DNA binding"/>
    <property type="evidence" value="ECO:0007669"/>
    <property type="project" value="InterPro"/>
</dbReference>
<gene>
    <name evidence="2" type="ORF">LCGC14_1196000</name>
</gene>
<dbReference type="GO" id="GO:0006355">
    <property type="term" value="P:regulation of DNA-templated transcription"/>
    <property type="evidence" value="ECO:0007669"/>
    <property type="project" value="InterPro"/>
</dbReference>
<reference evidence="2" key="1">
    <citation type="journal article" date="2015" name="Nature">
        <title>Complex archaea that bridge the gap between prokaryotes and eukaryotes.</title>
        <authorList>
            <person name="Spang A."/>
            <person name="Saw J.H."/>
            <person name="Jorgensen S.L."/>
            <person name="Zaremba-Niedzwiedzka K."/>
            <person name="Martijn J."/>
            <person name="Lind A.E."/>
            <person name="van Eijk R."/>
            <person name="Schleper C."/>
            <person name="Guy L."/>
            <person name="Ettema T.J."/>
        </authorList>
    </citation>
    <scope>NUCLEOTIDE SEQUENCE</scope>
</reference>
<dbReference type="Pfam" id="PF02518">
    <property type="entry name" value="HATPase_c"/>
    <property type="match status" value="1"/>
</dbReference>
<organism evidence="2">
    <name type="scientific">marine sediment metagenome</name>
    <dbReference type="NCBI Taxonomy" id="412755"/>
    <lineage>
        <taxon>unclassified sequences</taxon>
        <taxon>metagenomes</taxon>
        <taxon>ecological metagenomes</taxon>
    </lineage>
</organism>
<protein>
    <recommendedName>
        <fullName evidence="1">Histidine kinase/HSP90-like ATPase domain-containing protein</fullName>
    </recommendedName>
</protein>